<evidence type="ECO:0000313" key="12">
    <source>
        <dbReference type="Proteomes" id="UP000247790"/>
    </source>
</evidence>
<dbReference type="PANTHER" id="PTHR34220:SF7">
    <property type="entry name" value="SENSOR HISTIDINE KINASE YPDA"/>
    <property type="match status" value="1"/>
</dbReference>
<evidence type="ECO:0000313" key="11">
    <source>
        <dbReference type="EMBL" id="QKS55235.1"/>
    </source>
</evidence>
<evidence type="ECO:0000256" key="5">
    <source>
        <dbReference type="ARBA" id="ARBA00022777"/>
    </source>
</evidence>
<evidence type="ECO:0000256" key="3">
    <source>
        <dbReference type="ARBA" id="ARBA00022679"/>
    </source>
</evidence>
<evidence type="ECO:0000256" key="4">
    <source>
        <dbReference type="ARBA" id="ARBA00022741"/>
    </source>
</evidence>
<dbReference type="EMBL" id="CP054614">
    <property type="protein sequence ID" value="QKS55235.1"/>
    <property type="molecule type" value="Genomic_DNA"/>
</dbReference>
<keyword evidence="6" id="KW-0067">ATP-binding</keyword>
<dbReference type="Pfam" id="PF06580">
    <property type="entry name" value="His_kinase"/>
    <property type="match status" value="1"/>
</dbReference>
<dbReference type="PANTHER" id="PTHR34220">
    <property type="entry name" value="SENSOR HISTIDINE KINASE YPDA"/>
    <property type="match status" value="1"/>
</dbReference>
<evidence type="ECO:0000256" key="8">
    <source>
        <dbReference type="SAM" id="Phobius"/>
    </source>
</evidence>
<keyword evidence="8" id="KW-1133">Transmembrane helix</keyword>
<dbReference type="SUPFAM" id="SSF55874">
    <property type="entry name" value="ATPase domain of HSP90 chaperone/DNA topoisomerase II/histidine kinase"/>
    <property type="match status" value="1"/>
</dbReference>
<dbReference type="Proteomes" id="UP000509327">
    <property type="component" value="Chromosome"/>
</dbReference>
<dbReference type="Gene3D" id="3.30.565.10">
    <property type="entry name" value="Histidine kinase-like ATPase, C-terminal domain"/>
    <property type="match status" value="1"/>
</dbReference>
<evidence type="ECO:0000256" key="7">
    <source>
        <dbReference type="ARBA" id="ARBA00023012"/>
    </source>
</evidence>
<reference evidence="11 13" key="2">
    <citation type="submission" date="2020-06" db="EMBL/GenBank/DDBJ databases">
        <title>Complete genome of Paenibacillus barcinonensis KACC11450.</title>
        <authorList>
            <person name="Kim M."/>
            <person name="Park Y.-J."/>
            <person name="Shin J.-H."/>
        </authorList>
    </citation>
    <scope>NUCLEOTIDE SEQUENCE [LARGE SCALE GENOMIC DNA]</scope>
    <source>
        <strain evidence="11 13">KACC11450</strain>
    </source>
</reference>
<comment type="catalytic activity">
    <reaction evidence="1">
        <text>ATP + protein L-histidine = ADP + protein N-phospho-L-histidine.</text>
        <dbReference type="EC" id="2.7.13.3"/>
    </reaction>
</comment>
<evidence type="ECO:0000259" key="9">
    <source>
        <dbReference type="PROSITE" id="PS50109"/>
    </source>
</evidence>
<keyword evidence="8" id="KW-0812">Transmembrane</keyword>
<dbReference type="EC" id="2.7.13.3" evidence="2"/>
<dbReference type="InterPro" id="IPR005467">
    <property type="entry name" value="His_kinase_dom"/>
</dbReference>
<name>A0A2V4VT12_PAEBA</name>
<proteinExistence type="predicted"/>
<accession>A0A2V4VT12</accession>
<protein>
    <recommendedName>
        <fullName evidence="2">histidine kinase</fullName>
        <ecNumber evidence="2">2.7.13.3</ecNumber>
    </recommendedName>
</protein>
<dbReference type="GO" id="GO:0005524">
    <property type="term" value="F:ATP binding"/>
    <property type="evidence" value="ECO:0007669"/>
    <property type="project" value="UniProtKB-KW"/>
</dbReference>
<dbReference type="Proteomes" id="UP000247790">
    <property type="component" value="Unassembled WGS sequence"/>
</dbReference>
<sequence>MTLKKRIFLLFFLSAFIPFISIFAISYYTIDSIFANKIDDGIRSNLQQVTSSLENSITNLNHVTQQLSYSGTAGKRLQQFLDPASGIFDKIEARDELKSELSVVTFTNPNIGLTLYYFQKEGTTQFGNFPIKDRFSPEALPILFQSYGISYYSPHVSMNRFNDELVLSAMRKVKLSGRDDVYIYVESGFRLTEDILGSNQSSSTVSHLILDAEGNTVYSEIPDTIRVGENFNSLTSASVKDGTSRGYHWFKTDSPQKWSVVSVISQDQYQQEKNQWLVRIMLVALFFLGFTVFLAWLLWKMVYKPLGLFHSEINGMSKNPQTADRQQARTAIPEFDFLLSEFSNMQHQISDLFTEVQQKEKIRADLEVEKLLYQINPHFLMNTLDTVHWLAVMNGQGEIDKLVQALNKLLYYNLGKLGQVSTMQEELNALGQYLILQQIRYDFEFDVRITADEQVLQIPVPRFILQPLVENSLYHGLSDEGFIQIEVTCTSTLNILIQDNGAGMSEETIQKLLNNRVAEQDKVGMGIGLNYVHRMLRAQYGNQAQLRIESEPGKGTNILLILPIKGEDAHHDKSVNS</sequence>
<gene>
    <name evidence="10" type="ORF">DFQ00_12036</name>
    <name evidence="11" type="ORF">HUB98_02190</name>
</gene>
<organism evidence="10 12">
    <name type="scientific">Paenibacillus barcinonensis</name>
    <dbReference type="NCBI Taxonomy" id="198119"/>
    <lineage>
        <taxon>Bacteria</taxon>
        <taxon>Bacillati</taxon>
        <taxon>Bacillota</taxon>
        <taxon>Bacilli</taxon>
        <taxon>Bacillales</taxon>
        <taxon>Paenibacillaceae</taxon>
        <taxon>Paenibacillus</taxon>
    </lineage>
</organism>
<dbReference type="PROSITE" id="PS50109">
    <property type="entry name" value="HIS_KIN"/>
    <property type="match status" value="1"/>
</dbReference>
<reference evidence="10 12" key="1">
    <citation type="submission" date="2018-06" db="EMBL/GenBank/DDBJ databases">
        <title>Genomic Encyclopedia of Type Strains, Phase III (KMG-III): the genomes of soil and plant-associated and newly described type strains.</title>
        <authorList>
            <person name="Whitman W."/>
        </authorList>
    </citation>
    <scope>NUCLEOTIDE SEQUENCE [LARGE SCALE GENOMIC DNA]</scope>
    <source>
        <strain evidence="10 12">CECT 7022</strain>
    </source>
</reference>
<dbReference type="EMBL" id="QJSW01000020">
    <property type="protein sequence ID" value="PYE45418.1"/>
    <property type="molecule type" value="Genomic_DNA"/>
</dbReference>
<evidence type="ECO:0000256" key="2">
    <source>
        <dbReference type="ARBA" id="ARBA00012438"/>
    </source>
</evidence>
<dbReference type="Pfam" id="PF02518">
    <property type="entry name" value="HATPase_c"/>
    <property type="match status" value="1"/>
</dbReference>
<dbReference type="SMART" id="SM00387">
    <property type="entry name" value="HATPase_c"/>
    <property type="match status" value="1"/>
</dbReference>
<evidence type="ECO:0000313" key="13">
    <source>
        <dbReference type="Proteomes" id="UP000509327"/>
    </source>
</evidence>
<dbReference type="InterPro" id="IPR050640">
    <property type="entry name" value="Bact_2-comp_sensor_kinase"/>
</dbReference>
<dbReference type="InterPro" id="IPR036890">
    <property type="entry name" value="HATPase_C_sf"/>
</dbReference>
<keyword evidence="5 10" id="KW-0418">Kinase</keyword>
<keyword evidence="3" id="KW-0808">Transferase</keyword>
<feature type="domain" description="Histidine kinase" evidence="9">
    <location>
        <begin position="464"/>
        <end position="566"/>
    </location>
</feature>
<keyword evidence="4" id="KW-0547">Nucleotide-binding</keyword>
<keyword evidence="13" id="KW-1185">Reference proteome</keyword>
<feature type="transmembrane region" description="Helical" evidence="8">
    <location>
        <begin position="7"/>
        <end position="28"/>
    </location>
</feature>
<dbReference type="RefSeq" id="WP_110898763.1">
    <property type="nucleotide sequence ID" value="NZ_CP054614.1"/>
</dbReference>
<dbReference type="GO" id="GO:0016020">
    <property type="term" value="C:membrane"/>
    <property type="evidence" value="ECO:0007669"/>
    <property type="project" value="InterPro"/>
</dbReference>
<dbReference type="AlphaFoldDB" id="A0A2V4VT12"/>
<dbReference type="GO" id="GO:0000155">
    <property type="term" value="F:phosphorelay sensor kinase activity"/>
    <property type="evidence" value="ECO:0007669"/>
    <property type="project" value="InterPro"/>
</dbReference>
<evidence type="ECO:0000256" key="6">
    <source>
        <dbReference type="ARBA" id="ARBA00022840"/>
    </source>
</evidence>
<evidence type="ECO:0000256" key="1">
    <source>
        <dbReference type="ARBA" id="ARBA00000085"/>
    </source>
</evidence>
<dbReference type="PRINTS" id="PR00344">
    <property type="entry name" value="BCTRLSENSOR"/>
</dbReference>
<evidence type="ECO:0000313" key="10">
    <source>
        <dbReference type="EMBL" id="PYE45418.1"/>
    </source>
</evidence>
<keyword evidence="7" id="KW-0902">Two-component regulatory system</keyword>
<dbReference type="InterPro" id="IPR004358">
    <property type="entry name" value="Sig_transdc_His_kin-like_C"/>
</dbReference>
<keyword evidence="8" id="KW-0472">Membrane</keyword>
<dbReference type="InterPro" id="IPR003594">
    <property type="entry name" value="HATPase_dom"/>
</dbReference>
<feature type="transmembrane region" description="Helical" evidence="8">
    <location>
        <begin position="276"/>
        <end position="299"/>
    </location>
</feature>
<dbReference type="InterPro" id="IPR010559">
    <property type="entry name" value="Sig_transdc_His_kin_internal"/>
</dbReference>
<dbReference type="OrthoDB" id="9776552at2"/>